<proteinExistence type="predicted"/>
<dbReference type="Proteomes" id="UP000318422">
    <property type="component" value="Unassembled WGS sequence"/>
</dbReference>
<evidence type="ECO:0000256" key="1">
    <source>
        <dbReference type="SAM" id="SignalP"/>
    </source>
</evidence>
<reference evidence="3 4" key="1">
    <citation type="submission" date="2019-06" db="EMBL/GenBank/DDBJ databases">
        <title>Whole genome shotgun sequence of Zoogloea ramigera NBRC 15342.</title>
        <authorList>
            <person name="Hosoyama A."/>
            <person name="Uohara A."/>
            <person name="Ohji S."/>
            <person name="Ichikawa N."/>
        </authorList>
    </citation>
    <scope>NUCLEOTIDE SEQUENCE [LARGE SCALE GENOMIC DNA]</scope>
    <source>
        <strain evidence="3 4">NBRC 15342</strain>
    </source>
</reference>
<feature type="domain" description="Ice-binding protein C-terminal" evidence="2">
    <location>
        <begin position="197"/>
        <end position="220"/>
    </location>
</feature>
<comment type="caution">
    <text evidence="3">The sequence shown here is derived from an EMBL/GenBank/DDBJ whole genome shotgun (WGS) entry which is preliminary data.</text>
</comment>
<keyword evidence="4" id="KW-1185">Reference proteome</keyword>
<gene>
    <name evidence="3" type="ORF">ZRA01_30280</name>
</gene>
<evidence type="ECO:0000259" key="2">
    <source>
        <dbReference type="Pfam" id="PF07589"/>
    </source>
</evidence>
<protein>
    <recommendedName>
        <fullName evidence="2">Ice-binding protein C-terminal domain-containing protein</fullName>
    </recommendedName>
</protein>
<dbReference type="AlphaFoldDB" id="A0A4Y4CVI9"/>
<dbReference type="OrthoDB" id="9181568at2"/>
<feature type="signal peptide" evidence="1">
    <location>
        <begin position="1"/>
        <end position="27"/>
    </location>
</feature>
<organism evidence="3 4">
    <name type="scientific">Zoogloea ramigera</name>
    <dbReference type="NCBI Taxonomy" id="350"/>
    <lineage>
        <taxon>Bacteria</taxon>
        <taxon>Pseudomonadati</taxon>
        <taxon>Pseudomonadota</taxon>
        <taxon>Betaproteobacteria</taxon>
        <taxon>Rhodocyclales</taxon>
        <taxon>Zoogloeaceae</taxon>
        <taxon>Zoogloea</taxon>
    </lineage>
</organism>
<sequence>MMHAPILKKAALALAAAGLMASVPAHADTLATELDINTLMGFTVDVASTGPQAVDTGIFNVSNLSTNGSFLAFCYELLQGVSVNTLTGLPFDASSVIPAAVQTLFNQSYAEVHFDNAVEVAGFQIALWETLDDNNLNTGNLSNWGGATNSADEGDALFNAEIFLDRVANGGASTGNYQLTIWQSPDSQDIIQASTAAIPEPTSLMLGALGLAGLSLVRRRKA</sequence>
<evidence type="ECO:0000313" key="3">
    <source>
        <dbReference type="EMBL" id="GEC96955.1"/>
    </source>
</evidence>
<dbReference type="NCBIfam" id="TIGR02595">
    <property type="entry name" value="PEP_CTERM"/>
    <property type="match status" value="1"/>
</dbReference>
<keyword evidence="1" id="KW-0732">Signal</keyword>
<evidence type="ECO:0000313" key="4">
    <source>
        <dbReference type="Proteomes" id="UP000318422"/>
    </source>
</evidence>
<dbReference type="RefSeq" id="WP_141353796.1">
    <property type="nucleotide sequence ID" value="NZ_BJNV01000059.1"/>
</dbReference>
<dbReference type="EMBL" id="BJNV01000059">
    <property type="protein sequence ID" value="GEC96955.1"/>
    <property type="molecule type" value="Genomic_DNA"/>
</dbReference>
<feature type="chain" id="PRO_5021295784" description="Ice-binding protein C-terminal domain-containing protein" evidence="1">
    <location>
        <begin position="28"/>
        <end position="222"/>
    </location>
</feature>
<accession>A0A4Y4CVI9</accession>
<dbReference type="Pfam" id="PF07589">
    <property type="entry name" value="PEP-CTERM"/>
    <property type="match status" value="1"/>
</dbReference>
<name>A0A4Y4CVI9_ZOORA</name>
<dbReference type="InterPro" id="IPR013424">
    <property type="entry name" value="Ice-binding_C"/>
</dbReference>